<reference evidence="2 3" key="1">
    <citation type="submission" date="2016-10" db="EMBL/GenBank/DDBJ databases">
        <title>Updated version of Genome Assembly of Janthinobacterium lividum ERGS5:01.</title>
        <authorList>
            <person name="Kumar R."/>
            <person name="Acharya V."/>
            <person name="Singh D."/>
        </authorList>
    </citation>
    <scope>NUCLEOTIDE SEQUENCE [LARGE SCALE GENOMIC DNA]</scope>
    <source>
        <strain evidence="2 3">ERGS5:01</strain>
    </source>
</reference>
<feature type="transmembrane region" description="Helical" evidence="1">
    <location>
        <begin position="37"/>
        <end position="53"/>
    </location>
</feature>
<name>A0A1E8PMD7_9BURK</name>
<feature type="transmembrane region" description="Helical" evidence="1">
    <location>
        <begin position="6"/>
        <end position="30"/>
    </location>
</feature>
<dbReference type="Proteomes" id="UP000092634">
    <property type="component" value="Unassembled WGS sequence"/>
</dbReference>
<evidence type="ECO:0000256" key="1">
    <source>
        <dbReference type="SAM" id="Phobius"/>
    </source>
</evidence>
<keyword evidence="1" id="KW-0472">Membrane</keyword>
<dbReference type="EMBL" id="MAQB02000006">
    <property type="protein sequence ID" value="OFJ47478.1"/>
    <property type="molecule type" value="Genomic_DNA"/>
</dbReference>
<gene>
    <name evidence="2" type="ORF">BA896_017215</name>
</gene>
<accession>A0A1E8PMD7</accession>
<proteinExistence type="predicted"/>
<keyword evidence="1" id="KW-1133">Transmembrane helix</keyword>
<comment type="caution">
    <text evidence="2">The sequence shown here is derived from an EMBL/GenBank/DDBJ whole genome shotgun (WGS) entry which is preliminary data.</text>
</comment>
<sequence>MLAQGALATALHYTTLCGMIVNLVAAVAMLKRCNWGRLLYVGWNLAAGGIGLATAADKVALLPGLAAFAVLAFFLFRPNVNTYFRSLNAANDA</sequence>
<feature type="transmembrane region" description="Helical" evidence="1">
    <location>
        <begin position="59"/>
        <end position="76"/>
    </location>
</feature>
<dbReference type="AlphaFoldDB" id="A0A1E8PMD7"/>
<protein>
    <submittedName>
        <fullName evidence="2">Uncharacterized protein</fullName>
    </submittedName>
</protein>
<evidence type="ECO:0000313" key="3">
    <source>
        <dbReference type="Proteomes" id="UP000092634"/>
    </source>
</evidence>
<keyword evidence="1" id="KW-0812">Transmembrane</keyword>
<evidence type="ECO:0000313" key="2">
    <source>
        <dbReference type="EMBL" id="OFJ47478.1"/>
    </source>
</evidence>
<organism evidence="2 3">
    <name type="scientific">Janthinobacterium lividum</name>
    <dbReference type="NCBI Taxonomy" id="29581"/>
    <lineage>
        <taxon>Bacteria</taxon>
        <taxon>Pseudomonadati</taxon>
        <taxon>Pseudomonadota</taxon>
        <taxon>Betaproteobacteria</taxon>
        <taxon>Burkholderiales</taxon>
        <taxon>Oxalobacteraceae</taxon>
        <taxon>Janthinobacterium</taxon>
    </lineage>
</organism>